<gene>
    <name evidence="1" type="ORF">LCGC14_1484470</name>
</gene>
<evidence type="ECO:0000313" key="1">
    <source>
        <dbReference type="EMBL" id="KKM66110.1"/>
    </source>
</evidence>
<organism evidence="1">
    <name type="scientific">marine sediment metagenome</name>
    <dbReference type="NCBI Taxonomy" id="412755"/>
    <lineage>
        <taxon>unclassified sequences</taxon>
        <taxon>metagenomes</taxon>
        <taxon>ecological metagenomes</taxon>
    </lineage>
</organism>
<dbReference type="AlphaFoldDB" id="A0A0F9LP04"/>
<proteinExistence type="predicted"/>
<sequence length="148" mass="17471">MYLRNSLVYINIIYFLECFNLVKDQLSEFIEESEGFLLDYKERLLKPVGSHSWNCLKARLLKRIIRIYKIINREVCVNFLEASEITRNGGIVTRKSWKEGTKMWWNAKEKCMLANTPYGKQDKHLDTDGYIYVCEGDDVEAIDWKKGC</sequence>
<name>A0A0F9LP04_9ZZZZ</name>
<comment type="caution">
    <text evidence="1">The sequence shown here is derived from an EMBL/GenBank/DDBJ whole genome shotgun (WGS) entry which is preliminary data.</text>
</comment>
<reference evidence="1" key="1">
    <citation type="journal article" date="2015" name="Nature">
        <title>Complex archaea that bridge the gap between prokaryotes and eukaryotes.</title>
        <authorList>
            <person name="Spang A."/>
            <person name="Saw J.H."/>
            <person name="Jorgensen S.L."/>
            <person name="Zaremba-Niedzwiedzka K."/>
            <person name="Martijn J."/>
            <person name="Lind A.E."/>
            <person name="van Eijk R."/>
            <person name="Schleper C."/>
            <person name="Guy L."/>
            <person name="Ettema T.J."/>
        </authorList>
    </citation>
    <scope>NUCLEOTIDE SEQUENCE</scope>
</reference>
<dbReference type="EMBL" id="LAZR01010598">
    <property type="protein sequence ID" value="KKM66110.1"/>
    <property type="molecule type" value="Genomic_DNA"/>
</dbReference>
<accession>A0A0F9LP04</accession>
<protein>
    <submittedName>
        <fullName evidence="1">Uncharacterized protein</fullName>
    </submittedName>
</protein>